<evidence type="ECO:0000256" key="5">
    <source>
        <dbReference type="ARBA" id="ARBA00023242"/>
    </source>
</evidence>
<dbReference type="GO" id="GO:0030337">
    <property type="term" value="F:DNA polymerase processivity factor activity"/>
    <property type="evidence" value="ECO:0007669"/>
    <property type="project" value="InterPro"/>
</dbReference>
<evidence type="ECO:0000256" key="7">
    <source>
        <dbReference type="RuleBase" id="RU003671"/>
    </source>
</evidence>
<dbReference type="PANTHER" id="PTHR11352:SF0">
    <property type="entry name" value="PROLIFERATING CELL NUCLEAR ANTIGEN"/>
    <property type="match status" value="1"/>
</dbReference>
<dbReference type="Pfam" id="PF00705">
    <property type="entry name" value="PCNA_N"/>
    <property type="match status" value="1"/>
</dbReference>
<reference evidence="10 11" key="1">
    <citation type="journal article" date="2013" name="Genome Biol.">
        <title>Genome of Acanthamoeba castellanii highlights extensive lateral gene transfer and early evolution of tyrosine kinase signaling.</title>
        <authorList>
            <person name="Clarke M."/>
            <person name="Lohan A.J."/>
            <person name="Liu B."/>
            <person name="Lagkouvardos I."/>
            <person name="Roy S."/>
            <person name="Zafar N."/>
            <person name="Bertelli C."/>
            <person name="Schilde C."/>
            <person name="Kianianmomeni A."/>
            <person name="Burglin T.R."/>
            <person name="Frech C."/>
            <person name="Turcotte B."/>
            <person name="Kopec K.O."/>
            <person name="Synnott J.M."/>
            <person name="Choo C."/>
            <person name="Paponov I."/>
            <person name="Finkler A."/>
            <person name="Soon Heng Tan C."/>
            <person name="Hutchins A.P."/>
            <person name="Weinmeier T."/>
            <person name="Rattei T."/>
            <person name="Chu J.S."/>
            <person name="Gimenez G."/>
            <person name="Irimia M."/>
            <person name="Rigden D.J."/>
            <person name="Fitzpatrick D.A."/>
            <person name="Lorenzo-Morales J."/>
            <person name="Bateman A."/>
            <person name="Chiu C.H."/>
            <person name="Tang P."/>
            <person name="Hegemann P."/>
            <person name="Fromm H."/>
            <person name="Raoult D."/>
            <person name="Greub G."/>
            <person name="Miranda-Saavedra D."/>
            <person name="Chen N."/>
            <person name="Nash P."/>
            <person name="Ginger M.L."/>
            <person name="Horn M."/>
            <person name="Schaap P."/>
            <person name="Caler L."/>
            <person name="Loftus B."/>
        </authorList>
    </citation>
    <scope>NUCLEOTIDE SEQUENCE [LARGE SCALE GENOMIC DNA]</scope>
    <source>
        <strain evidence="10 11">Neff</strain>
    </source>
</reference>
<dbReference type="InterPro" id="IPR022649">
    <property type="entry name" value="Pr_cel_nuc_antig_C"/>
</dbReference>
<keyword evidence="4 7" id="KW-0238">DNA-binding</keyword>
<dbReference type="KEGG" id="acan:ACA1_369120"/>
<evidence type="ECO:0000256" key="3">
    <source>
        <dbReference type="ARBA" id="ARBA00022705"/>
    </source>
</evidence>
<dbReference type="FunFam" id="3.10.150.10:FF:000006">
    <property type="entry name" value="Proliferating cell nuclear antigen"/>
    <property type="match status" value="1"/>
</dbReference>
<dbReference type="STRING" id="1257118.L8GYX4"/>
<evidence type="ECO:0000259" key="9">
    <source>
        <dbReference type="Pfam" id="PF02747"/>
    </source>
</evidence>
<dbReference type="PRINTS" id="PR00339">
    <property type="entry name" value="PCNACYCLIN"/>
</dbReference>
<comment type="function">
    <text evidence="6">This protein is an auxiliary protein of DNA polymerase delta and is involved in the control of eukaryotic DNA replication by increasing the polymerase's processivity during elongation of the leading strand.</text>
</comment>
<dbReference type="RefSeq" id="XP_004340200.1">
    <property type="nucleotide sequence ID" value="XM_004340152.1"/>
</dbReference>
<evidence type="ECO:0000256" key="2">
    <source>
        <dbReference type="ARBA" id="ARBA00010462"/>
    </source>
</evidence>
<dbReference type="NCBIfam" id="TIGR00590">
    <property type="entry name" value="pcna"/>
    <property type="match status" value="1"/>
</dbReference>
<dbReference type="CDD" id="cd00577">
    <property type="entry name" value="PCNA"/>
    <property type="match status" value="1"/>
</dbReference>
<feature type="domain" description="Proliferating cell nuclear antigen PCNA N-terminal" evidence="8">
    <location>
        <begin position="1"/>
        <end position="124"/>
    </location>
</feature>
<dbReference type="InterPro" id="IPR046938">
    <property type="entry name" value="DNA_clamp_sf"/>
</dbReference>
<dbReference type="GO" id="GO:0019985">
    <property type="term" value="P:translesion synthesis"/>
    <property type="evidence" value="ECO:0007669"/>
    <property type="project" value="TreeGrafter"/>
</dbReference>
<keyword evidence="5 6" id="KW-0539">Nucleus</keyword>
<dbReference type="GeneID" id="14919110"/>
<keyword evidence="11" id="KW-1185">Reference proteome</keyword>
<dbReference type="GO" id="GO:0006272">
    <property type="term" value="P:leading strand elongation"/>
    <property type="evidence" value="ECO:0007669"/>
    <property type="project" value="TreeGrafter"/>
</dbReference>
<evidence type="ECO:0000313" key="11">
    <source>
        <dbReference type="Proteomes" id="UP000011083"/>
    </source>
</evidence>
<dbReference type="VEuPathDB" id="AmoebaDB:ACA1_369120"/>
<organism evidence="10 11">
    <name type="scientific">Acanthamoeba castellanii (strain ATCC 30010 / Neff)</name>
    <dbReference type="NCBI Taxonomy" id="1257118"/>
    <lineage>
        <taxon>Eukaryota</taxon>
        <taxon>Amoebozoa</taxon>
        <taxon>Discosea</taxon>
        <taxon>Longamoebia</taxon>
        <taxon>Centramoebida</taxon>
        <taxon>Acanthamoebidae</taxon>
        <taxon>Acanthamoeba</taxon>
    </lineage>
</organism>
<comment type="similarity">
    <text evidence="2 7">Belongs to the PCNA family.</text>
</comment>
<dbReference type="FunFam" id="3.10.150.10:FF:000008">
    <property type="entry name" value="Proliferating cell nuclear antigen"/>
    <property type="match status" value="1"/>
</dbReference>
<protein>
    <recommendedName>
        <fullName evidence="6">DNA sliding clamp PCNA</fullName>
    </recommendedName>
</protein>
<evidence type="ECO:0000313" key="10">
    <source>
        <dbReference type="EMBL" id="ELR18180.1"/>
    </source>
</evidence>
<evidence type="ECO:0000256" key="6">
    <source>
        <dbReference type="RuleBase" id="RU000641"/>
    </source>
</evidence>
<dbReference type="Pfam" id="PF02747">
    <property type="entry name" value="PCNA_C"/>
    <property type="match status" value="1"/>
</dbReference>
<dbReference type="PROSITE" id="PS01251">
    <property type="entry name" value="PCNA_1"/>
    <property type="match status" value="1"/>
</dbReference>
<accession>L8GYX4</accession>
<dbReference type="PROSITE" id="PS00293">
    <property type="entry name" value="PCNA_2"/>
    <property type="match status" value="1"/>
</dbReference>
<sequence length="265" mass="28638">MLEAKLNQAGLLKKILEAVKDLVTDANFDCSPSGIALQAMDSSHVSLVSLMLNAEGFEHYRCDRGLQLGINLGSMSKILKCAGNDDAVTLKSEDAGSVVSFTFESQKQDKVSEFDLKLLEIESDILGIPDTEYAATVKMPAAEFQRICRDLTILGDTVIISAGKDGVKFSVSGDMGSGNINIKPTSAADAKEDEQTVINLDEPVTLTFALRYLNLFTKATSLSGSVTLSLSKDVPLVVEYPIKSSNDEEMGHLKFYLAPKIEEDS</sequence>
<dbReference type="GO" id="GO:0006298">
    <property type="term" value="P:mismatch repair"/>
    <property type="evidence" value="ECO:0007669"/>
    <property type="project" value="TreeGrafter"/>
</dbReference>
<name>L8GYX4_ACACF</name>
<comment type="subcellular location">
    <subcellularLocation>
        <location evidence="1 6">Nucleus</location>
    </subcellularLocation>
</comment>
<dbReference type="GO" id="GO:0006275">
    <property type="term" value="P:regulation of DNA replication"/>
    <property type="evidence" value="ECO:0007669"/>
    <property type="project" value="InterPro"/>
</dbReference>
<dbReference type="Proteomes" id="UP000011083">
    <property type="component" value="Unassembled WGS sequence"/>
</dbReference>
<feature type="domain" description="Proliferating cell nuclear antigen PCNA C-terminal" evidence="9">
    <location>
        <begin position="127"/>
        <end position="260"/>
    </location>
</feature>
<dbReference type="InterPro" id="IPR022659">
    <property type="entry name" value="Pr_cel_nuc_antig_CS"/>
</dbReference>
<keyword evidence="3 7" id="KW-0235">DNA replication</keyword>
<dbReference type="GO" id="GO:0003677">
    <property type="term" value="F:DNA binding"/>
    <property type="evidence" value="ECO:0007669"/>
    <property type="project" value="UniProtKB-KW"/>
</dbReference>
<dbReference type="FunFam" id="3.70.10.10:FF:000001">
    <property type="entry name" value="Proliferating cell nuclear antigen"/>
    <property type="match status" value="1"/>
</dbReference>
<evidence type="ECO:0000256" key="4">
    <source>
        <dbReference type="ARBA" id="ARBA00023125"/>
    </source>
</evidence>
<proteinExistence type="inferred from homology"/>
<dbReference type="SUPFAM" id="SSF55979">
    <property type="entry name" value="DNA clamp"/>
    <property type="match status" value="2"/>
</dbReference>
<dbReference type="InterPro" id="IPR022648">
    <property type="entry name" value="Pr_cel_nuc_antig_N"/>
</dbReference>
<dbReference type="OMA" id="EMKLINM"/>
<dbReference type="AlphaFoldDB" id="L8GYX4"/>
<dbReference type="GO" id="GO:0043626">
    <property type="term" value="C:PCNA complex"/>
    <property type="evidence" value="ECO:0007669"/>
    <property type="project" value="TreeGrafter"/>
</dbReference>
<evidence type="ECO:0000256" key="1">
    <source>
        <dbReference type="ARBA" id="ARBA00004123"/>
    </source>
</evidence>
<dbReference type="OrthoDB" id="534348at2759"/>
<dbReference type="HAMAP" id="MF_00317">
    <property type="entry name" value="DNApol_clamp_arch"/>
    <property type="match status" value="1"/>
</dbReference>
<dbReference type="Gene3D" id="3.10.150.10">
    <property type="entry name" value="DNA Polymerase III, subunit A, domain 2"/>
    <property type="match status" value="2"/>
</dbReference>
<dbReference type="InterPro" id="IPR000730">
    <property type="entry name" value="Pr_cel_nuc_antig"/>
</dbReference>
<dbReference type="PANTHER" id="PTHR11352">
    <property type="entry name" value="PROLIFERATING CELL NUCLEAR ANTIGEN"/>
    <property type="match status" value="1"/>
</dbReference>
<dbReference type="EMBL" id="KB007960">
    <property type="protein sequence ID" value="ELR18180.1"/>
    <property type="molecule type" value="Genomic_DNA"/>
</dbReference>
<evidence type="ECO:0000259" key="8">
    <source>
        <dbReference type="Pfam" id="PF00705"/>
    </source>
</evidence>
<gene>
    <name evidence="10" type="ORF">ACA1_369120</name>
</gene>